<feature type="region of interest" description="Disordered" evidence="1">
    <location>
        <begin position="1"/>
        <end position="20"/>
    </location>
</feature>
<reference evidence="2" key="2">
    <citation type="journal article" date="2015" name="Fish Shellfish Immunol.">
        <title>Early steps in the European eel (Anguilla anguilla)-Vibrio vulnificus interaction in the gills: Role of the RtxA13 toxin.</title>
        <authorList>
            <person name="Callol A."/>
            <person name="Pajuelo D."/>
            <person name="Ebbesson L."/>
            <person name="Teles M."/>
            <person name="MacKenzie S."/>
            <person name="Amaro C."/>
        </authorList>
    </citation>
    <scope>NUCLEOTIDE SEQUENCE</scope>
</reference>
<accession>A0A0E9WP60</accession>
<name>A0A0E9WP60_ANGAN</name>
<dbReference type="AlphaFoldDB" id="A0A0E9WP60"/>
<dbReference type="EMBL" id="GBXM01017242">
    <property type="protein sequence ID" value="JAH91335.1"/>
    <property type="molecule type" value="Transcribed_RNA"/>
</dbReference>
<evidence type="ECO:0000256" key="1">
    <source>
        <dbReference type="SAM" id="MobiDB-lite"/>
    </source>
</evidence>
<organism evidence="2">
    <name type="scientific">Anguilla anguilla</name>
    <name type="common">European freshwater eel</name>
    <name type="synonym">Muraena anguilla</name>
    <dbReference type="NCBI Taxonomy" id="7936"/>
    <lineage>
        <taxon>Eukaryota</taxon>
        <taxon>Metazoa</taxon>
        <taxon>Chordata</taxon>
        <taxon>Craniata</taxon>
        <taxon>Vertebrata</taxon>
        <taxon>Euteleostomi</taxon>
        <taxon>Actinopterygii</taxon>
        <taxon>Neopterygii</taxon>
        <taxon>Teleostei</taxon>
        <taxon>Anguilliformes</taxon>
        <taxon>Anguillidae</taxon>
        <taxon>Anguilla</taxon>
    </lineage>
</organism>
<evidence type="ECO:0000313" key="2">
    <source>
        <dbReference type="EMBL" id="JAH91335.1"/>
    </source>
</evidence>
<proteinExistence type="predicted"/>
<reference evidence="2" key="1">
    <citation type="submission" date="2014-11" db="EMBL/GenBank/DDBJ databases">
        <authorList>
            <person name="Amaro Gonzalez C."/>
        </authorList>
    </citation>
    <scope>NUCLEOTIDE SEQUENCE</scope>
</reference>
<protein>
    <submittedName>
        <fullName evidence="2">Uncharacterized protein</fullName>
    </submittedName>
</protein>
<sequence>MTINETSLDEEFINRSDRESHDRQWEDLNFAEGLRFEGNSYTVAGVTSNFL</sequence>